<dbReference type="EMBL" id="PJND01000007">
    <property type="protein sequence ID" value="PKW28466.1"/>
    <property type="molecule type" value="Genomic_DNA"/>
</dbReference>
<dbReference type="AlphaFoldDB" id="A0A497VCY5"/>
<proteinExistence type="predicted"/>
<evidence type="ECO:0000313" key="4">
    <source>
        <dbReference type="Proteomes" id="UP000275027"/>
    </source>
</evidence>
<dbReference type="Proteomes" id="UP000275027">
    <property type="component" value="Unassembled WGS sequence"/>
</dbReference>
<dbReference type="RefSeq" id="WP_101470695.1">
    <property type="nucleotide sequence ID" value="NZ_PJND01000007.1"/>
</dbReference>
<protein>
    <submittedName>
        <fullName evidence="2">Uncharacterized protein</fullName>
    </submittedName>
</protein>
<dbReference type="Proteomes" id="UP000233767">
    <property type="component" value="Unassembled WGS sequence"/>
</dbReference>
<evidence type="ECO:0000313" key="1">
    <source>
        <dbReference type="EMBL" id="PKW28466.1"/>
    </source>
</evidence>
<sequence length="113" mass="13692">MRNDVYKQLEELFKNKVNKSDELFNKFCYNYIIETVNDSDILEVLNQNNRDVNISIVEYFKNDKILIRAIKVLTLLELSKDFKEFNKYDKILKKDKDIIIVKFDEILKKFMNK</sequence>
<comment type="caution">
    <text evidence="2">The sequence shown here is derived from an EMBL/GenBank/DDBJ whole genome shotgun (WGS) entry which is preliminary data.</text>
</comment>
<reference evidence="1 3" key="1">
    <citation type="submission" date="2017-12" db="EMBL/GenBank/DDBJ databases">
        <title>Genomic Encyclopedia of Type Strains, Phase III (KMG-III): the genomes of soil and plant-associated and newly described type strains.</title>
        <authorList>
            <person name="Whitman W."/>
        </authorList>
    </citation>
    <scope>NUCLEOTIDE SEQUENCE [LARGE SCALE GENOMIC DNA]</scope>
    <source>
        <strain evidence="1 3">IP-10</strain>
    </source>
</reference>
<organism evidence="2 4">
    <name type="scientific">Flavobacterium lindanitolerans</name>
    <dbReference type="NCBI Taxonomy" id="428988"/>
    <lineage>
        <taxon>Bacteria</taxon>
        <taxon>Pseudomonadati</taxon>
        <taxon>Bacteroidota</taxon>
        <taxon>Flavobacteriia</taxon>
        <taxon>Flavobacteriales</taxon>
        <taxon>Flavobacteriaceae</taxon>
        <taxon>Flavobacterium</taxon>
    </lineage>
</organism>
<gene>
    <name evidence="1" type="ORF">B0G92_0086</name>
    <name evidence="2" type="ORF">CLV50_1418</name>
</gene>
<accession>A0A497VCY5</accession>
<reference evidence="2 4" key="2">
    <citation type="submission" date="2018-10" db="EMBL/GenBank/DDBJ databases">
        <title>Genomic Encyclopedia of Archaeal and Bacterial Type Strains, Phase II (KMG-II): from individual species to whole genera.</title>
        <authorList>
            <person name="Goeker M."/>
        </authorList>
    </citation>
    <scope>NUCLEOTIDE SEQUENCE [LARGE SCALE GENOMIC DNA]</scope>
    <source>
        <strain evidence="2 4">DSM 21886</strain>
    </source>
</reference>
<dbReference type="EMBL" id="RCCB01000010">
    <property type="protein sequence ID" value="RLJ36029.1"/>
    <property type="molecule type" value="Genomic_DNA"/>
</dbReference>
<name>A0A497VCY5_9FLAO</name>
<keyword evidence="3" id="KW-1185">Reference proteome</keyword>
<evidence type="ECO:0000313" key="3">
    <source>
        <dbReference type="Proteomes" id="UP000233767"/>
    </source>
</evidence>
<evidence type="ECO:0000313" key="2">
    <source>
        <dbReference type="EMBL" id="RLJ36029.1"/>
    </source>
</evidence>